<dbReference type="EMBL" id="VCHX02000192">
    <property type="protein sequence ID" value="TPQ17726.1"/>
    <property type="molecule type" value="Genomic_DNA"/>
</dbReference>
<dbReference type="SMART" id="SM00827">
    <property type="entry name" value="PKS_AT"/>
    <property type="match status" value="1"/>
</dbReference>
<keyword evidence="2" id="KW-0511">Multifunctional enzyme</keyword>
<keyword evidence="6" id="KW-1185">Reference proteome</keyword>
<evidence type="ECO:0000313" key="5">
    <source>
        <dbReference type="EMBL" id="TPQ17726.1"/>
    </source>
</evidence>
<organism evidence="5 6">
    <name type="scientific">Streptomyces sporangiiformans</name>
    <dbReference type="NCBI Taxonomy" id="2315329"/>
    <lineage>
        <taxon>Bacteria</taxon>
        <taxon>Bacillati</taxon>
        <taxon>Actinomycetota</taxon>
        <taxon>Actinomycetes</taxon>
        <taxon>Kitasatosporales</taxon>
        <taxon>Streptomycetaceae</taxon>
        <taxon>Streptomyces</taxon>
    </lineage>
</organism>
<dbReference type="InterPro" id="IPR016035">
    <property type="entry name" value="Acyl_Trfase/lysoPLipase"/>
</dbReference>
<evidence type="ECO:0000313" key="6">
    <source>
        <dbReference type="Proteomes" id="UP000317378"/>
    </source>
</evidence>
<sequence length="192" mass="20155">QPVLWAVMVSLAEVWRSFGVVPAAVVGHSQGEIAAAVVAGALSVEDGARVVALRSRALVRLAGRGGMVSVALSRAGVEVLLARWEGRVSVAAVNGPSSVVVSGDADALDELVAYCEGDGVRVRRIEVDYASHSAHVELIEGELAEVLSGLEPRVPEVPFLSTVTGEWVEEPVTDGAYWYANLRRTVGLESAV</sequence>
<dbReference type="Gene3D" id="3.40.366.10">
    <property type="entry name" value="Malonyl-Coenzyme A Acyl Carrier Protein, domain 2"/>
    <property type="match status" value="1"/>
</dbReference>
<reference evidence="5 6" key="1">
    <citation type="submission" date="2019-06" db="EMBL/GenBank/DDBJ databases">
        <title>Streptomyces sporangiiformans sp. nov., a novel actinomycete isolated from soil in Mount Song.</title>
        <authorList>
            <person name="Han L."/>
        </authorList>
    </citation>
    <scope>NUCLEOTIDE SEQUENCE [LARGE SCALE GENOMIC DNA]</scope>
    <source>
        <strain evidence="5 6">NEAU-SSA 1</strain>
    </source>
</reference>
<dbReference type="AlphaFoldDB" id="A0A505DF06"/>
<protein>
    <submittedName>
        <fullName evidence="5">Acyltransferase domain-containing protein</fullName>
    </submittedName>
</protein>
<name>A0A505DF06_9ACTN</name>
<evidence type="ECO:0000256" key="1">
    <source>
        <dbReference type="ARBA" id="ARBA00022679"/>
    </source>
</evidence>
<dbReference type="PANTHER" id="PTHR43775">
    <property type="entry name" value="FATTY ACID SYNTHASE"/>
    <property type="match status" value="1"/>
</dbReference>
<evidence type="ECO:0000259" key="4">
    <source>
        <dbReference type="SMART" id="SM00827"/>
    </source>
</evidence>
<gene>
    <name evidence="5" type="ORF">FGD71_034835</name>
</gene>
<feature type="non-terminal residue" evidence="5">
    <location>
        <position position="1"/>
    </location>
</feature>
<dbReference type="PANTHER" id="PTHR43775:SF51">
    <property type="entry name" value="INACTIVE PHENOLPHTHIOCEROL SYNTHESIS POLYKETIDE SYNTHASE TYPE I PKS1-RELATED"/>
    <property type="match status" value="1"/>
</dbReference>
<evidence type="ECO:0000256" key="3">
    <source>
        <dbReference type="ARBA" id="ARBA00023315"/>
    </source>
</evidence>
<dbReference type="InterPro" id="IPR016036">
    <property type="entry name" value="Malonyl_transacylase_ACP-bd"/>
</dbReference>
<keyword evidence="3 5" id="KW-0012">Acyltransferase</keyword>
<dbReference type="Proteomes" id="UP000317378">
    <property type="component" value="Unassembled WGS sequence"/>
</dbReference>
<dbReference type="Pfam" id="PF00698">
    <property type="entry name" value="Acyl_transf_1"/>
    <property type="match status" value="1"/>
</dbReference>
<comment type="caution">
    <text evidence="5">The sequence shown here is derived from an EMBL/GenBank/DDBJ whole genome shotgun (WGS) entry which is preliminary data.</text>
</comment>
<evidence type="ECO:0000256" key="2">
    <source>
        <dbReference type="ARBA" id="ARBA00023268"/>
    </source>
</evidence>
<dbReference type="GO" id="GO:0004312">
    <property type="term" value="F:fatty acid synthase activity"/>
    <property type="evidence" value="ECO:0007669"/>
    <property type="project" value="TreeGrafter"/>
</dbReference>
<dbReference type="InterPro" id="IPR014043">
    <property type="entry name" value="Acyl_transferase_dom"/>
</dbReference>
<proteinExistence type="predicted"/>
<dbReference type="OrthoDB" id="9778690at2"/>
<dbReference type="SUPFAM" id="SSF52151">
    <property type="entry name" value="FabD/lysophospholipase-like"/>
    <property type="match status" value="1"/>
</dbReference>
<keyword evidence="1 5" id="KW-0808">Transferase</keyword>
<dbReference type="InterPro" id="IPR050091">
    <property type="entry name" value="PKS_NRPS_Biosynth_Enz"/>
</dbReference>
<feature type="domain" description="Malonyl-CoA:ACP transacylase (MAT)" evidence="4">
    <location>
        <begin position="1"/>
        <end position="191"/>
    </location>
</feature>
<feature type="non-terminal residue" evidence="5">
    <location>
        <position position="192"/>
    </location>
</feature>
<dbReference type="InterPro" id="IPR001227">
    <property type="entry name" value="Ac_transferase_dom_sf"/>
</dbReference>
<dbReference type="SUPFAM" id="SSF55048">
    <property type="entry name" value="Probable ACP-binding domain of malonyl-CoA ACP transacylase"/>
    <property type="match status" value="1"/>
</dbReference>
<dbReference type="GO" id="GO:0006633">
    <property type="term" value="P:fatty acid biosynthetic process"/>
    <property type="evidence" value="ECO:0007669"/>
    <property type="project" value="TreeGrafter"/>
</dbReference>
<accession>A0A505DF06</accession>
<dbReference type="RefSeq" id="WP_119104582.1">
    <property type="nucleotide sequence ID" value="NZ_QXMJ01000192.1"/>
</dbReference>